<feature type="transmembrane region" description="Helical" evidence="15">
    <location>
        <begin position="251"/>
        <end position="274"/>
    </location>
</feature>
<evidence type="ECO:0000256" key="4">
    <source>
        <dbReference type="ARBA" id="ARBA00010217"/>
    </source>
</evidence>
<dbReference type="InterPro" id="IPR013320">
    <property type="entry name" value="ConA-like_dom_sf"/>
</dbReference>
<evidence type="ECO:0000256" key="10">
    <source>
        <dbReference type="ARBA" id="ARBA00022840"/>
    </source>
</evidence>
<protein>
    <recommendedName>
        <fullName evidence="16">Protein kinase domain-containing protein</fullName>
    </recommendedName>
</protein>
<dbReference type="InterPro" id="IPR000985">
    <property type="entry name" value="Lectin_LegA_CS"/>
</dbReference>
<dbReference type="PROSITE" id="PS50011">
    <property type="entry name" value="PROTEIN_KINASE_DOM"/>
    <property type="match status" value="1"/>
</dbReference>
<evidence type="ECO:0000313" key="17">
    <source>
        <dbReference type="EMBL" id="SPD09388.1"/>
    </source>
</evidence>
<dbReference type="GO" id="GO:0005886">
    <property type="term" value="C:plasma membrane"/>
    <property type="evidence" value="ECO:0007669"/>
    <property type="project" value="UniProtKB-SubCell"/>
</dbReference>
<dbReference type="SUPFAM" id="SSF49899">
    <property type="entry name" value="Concanavalin A-like lectins/glucanases"/>
    <property type="match status" value="1"/>
</dbReference>
<dbReference type="Gene3D" id="1.10.510.10">
    <property type="entry name" value="Transferase(Phosphotransferase) domain 1"/>
    <property type="match status" value="2"/>
</dbReference>
<keyword evidence="6 15" id="KW-0812">Transmembrane</keyword>
<feature type="domain" description="Protein kinase" evidence="16">
    <location>
        <begin position="319"/>
        <end position="652"/>
    </location>
</feature>
<keyword evidence="5" id="KW-1003">Cell membrane</keyword>
<dbReference type="Pfam" id="PF00139">
    <property type="entry name" value="Lectin_legB"/>
    <property type="match status" value="1"/>
</dbReference>
<dbReference type="PROSITE" id="PS00308">
    <property type="entry name" value="LECTIN_LEGUME_ALPHA"/>
    <property type="match status" value="1"/>
</dbReference>
<evidence type="ECO:0000256" key="7">
    <source>
        <dbReference type="ARBA" id="ARBA00022729"/>
    </source>
</evidence>
<keyword evidence="8" id="KW-0430">Lectin</keyword>
<evidence type="ECO:0000256" key="2">
    <source>
        <dbReference type="ARBA" id="ARBA00007606"/>
    </source>
</evidence>
<name>A0A2N9HBV7_FAGSY</name>
<dbReference type="GO" id="GO:0005524">
    <property type="term" value="F:ATP binding"/>
    <property type="evidence" value="ECO:0007669"/>
    <property type="project" value="UniProtKB-KW"/>
</dbReference>
<sequence>MATLKYHMRELTLKTKPSNSRAARSRKCWRVEPRISDPCSCGTRPPETSQISLPIFPLSLIRGMRLYIIYGDGLAFFHAPDYSKMPLIVNGSALGLATDDQVLNSTDNPFVAVEFDIFNNTWDPTTEHVGIDINSMKSVATVSWLSNIAIREGKRNEAWISYNSSSHNLSVIFTGFSNNIVMQSLSENVDLSHLLPEWVTFGFSATTGNACAIHTIYSWDFSSLEIDASNPINPALHQSPVQPLSRGKTTMLGLVVGFTAGGLVLGGGLALGLFELWKKNKRDIRDDQATHNHVAEEFPRGREPIEFSYNDLAYATNNFNNEQRLGQRGCGAVFKGFLRDTSSDVAVKRIFERSGEGLRQYADIKSSNIMLDLDFTAKLGDFGLARLVDHTRGSRTTDLAGTLGYMDPECFQTGRTSRASDVYSFGIVVLEIACGRTPIDNSAPPNQEIMLPWVRELYRRGRVLEAADRRLVLRFSLSFFLSLIFCFSTAVQQYRGTELLKAWPQPCFTCMKNGNNVWCIGISNRVINIMLDSDFYAKLGDFGLARLVDHAKGSQTTHLAGTLGYIDPECVTTGKASKESDVYSFGIVALEIACRRKPMECLIIVGLLCVHSDRSLRHSIRQAIHLLNFEAPLPLLPIITSGPSYLARSSNE</sequence>
<evidence type="ECO:0000256" key="13">
    <source>
        <dbReference type="ARBA" id="ARBA00023170"/>
    </source>
</evidence>
<evidence type="ECO:0000256" key="9">
    <source>
        <dbReference type="ARBA" id="ARBA00022741"/>
    </source>
</evidence>
<keyword evidence="10" id="KW-0067">ATP-binding</keyword>
<evidence type="ECO:0000256" key="1">
    <source>
        <dbReference type="ARBA" id="ARBA00004251"/>
    </source>
</evidence>
<dbReference type="Gene3D" id="2.60.120.200">
    <property type="match status" value="1"/>
</dbReference>
<keyword evidence="7" id="KW-0732">Signal</keyword>
<dbReference type="FunFam" id="1.10.510.10:FF:000240">
    <property type="entry name" value="Lectin-domain containing receptor kinase A4.3"/>
    <property type="match status" value="1"/>
</dbReference>
<comment type="subcellular location">
    <subcellularLocation>
        <location evidence="1">Cell membrane</location>
        <topology evidence="1">Single-pass type I membrane protein</topology>
    </subcellularLocation>
</comment>
<proteinExistence type="inferred from homology"/>
<keyword evidence="12 15" id="KW-0472">Membrane</keyword>
<comment type="similarity">
    <text evidence="3">In the N-terminal section; belongs to the leguminous lectin family.</text>
</comment>
<comment type="similarity">
    <text evidence="4">In the C-terminal section; belongs to the protein kinase superfamily. Ser/Thr protein kinase family.</text>
</comment>
<dbReference type="Pfam" id="PF00069">
    <property type="entry name" value="Pkinase"/>
    <property type="match status" value="2"/>
</dbReference>
<evidence type="ECO:0000256" key="12">
    <source>
        <dbReference type="ARBA" id="ARBA00023136"/>
    </source>
</evidence>
<feature type="transmembrane region" description="Helical" evidence="15">
    <location>
        <begin position="471"/>
        <end position="491"/>
    </location>
</feature>
<accession>A0A2N9HBV7</accession>
<gene>
    <name evidence="17" type="ORF">FSB_LOCUS37270</name>
</gene>
<keyword evidence="13" id="KW-0675">Receptor</keyword>
<dbReference type="SMART" id="SM00220">
    <property type="entry name" value="S_TKc"/>
    <property type="match status" value="1"/>
</dbReference>
<evidence type="ECO:0000256" key="6">
    <source>
        <dbReference type="ARBA" id="ARBA00022692"/>
    </source>
</evidence>
<evidence type="ECO:0000256" key="11">
    <source>
        <dbReference type="ARBA" id="ARBA00022989"/>
    </source>
</evidence>
<keyword evidence="9" id="KW-0547">Nucleotide-binding</keyword>
<keyword evidence="14" id="KW-0325">Glycoprotein</keyword>
<evidence type="ECO:0000256" key="8">
    <source>
        <dbReference type="ARBA" id="ARBA00022734"/>
    </source>
</evidence>
<dbReference type="GO" id="GO:0030246">
    <property type="term" value="F:carbohydrate binding"/>
    <property type="evidence" value="ECO:0007669"/>
    <property type="project" value="UniProtKB-KW"/>
</dbReference>
<organism evidence="17">
    <name type="scientific">Fagus sylvatica</name>
    <name type="common">Beechnut</name>
    <dbReference type="NCBI Taxonomy" id="28930"/>
    <lineage>
        <taxon>Eukaryota</taxon>
        <taxon>Viridiplantae</taxon>
        <taxon>Streptophyta</taxon>
        <taxon>Embryophyta</taxon>
        <taxon>Tracheophyta</taxon>
        <taxon>Spermatophyta</taxon>
        <taxon>Magnoliopsida</taxon>
        <taxon>eudicotyledons</taxon>
        <taxon>Gunneridae</taxon>
        <taxon>Pentapetalae</taxon>
        <taxon>rosids</taxon>
        <taxon>fabids</taxon>
        <taxon>Fagales</taxon>
        <taxon>Fagaceae</taxon>
        <taxon>Fagus</taxon>
    </lineage>
</organism>
<dbReference type="InterPro" id="IPR001220">
    <property type="entry name" value="Legume_lectin_dom"/>
</dbReference>
<evidence type="ECO:0000259" key="16">
    <source>
        <dbReference type="PROSITE" id="PS50011"/>
    </source>
</evidence>
<reference evidence="17" key="1">
    <citation type="submission" date="2018-02" db="EMBL/GenBank/DDBJ databases">
        <authorList>
            <person name="Cohen D.B."/>
            <person name="Kent A.D."/>
        </authorList>
    </citation>
    <scope>NUCLEOTIDE SEQUENCE</scope>
</reference>
<dbReference type="AlphaFoldDB" id="A0A2N9HBV7"/>
<evidence type="ECO:0000256" key="3">
    <source>
        <dbReference type="ARBA" id="ARBA00008536"/>
    </source>
</evidence>
<evidence type="ECO:0000256" key="5">
    <source>
        <dbReference type="ARBA" id="ARBA00022475"/>
    </source>
</evidence>
<dbReference type="CDD" id="cd06899">
    <property type="entry name" value="lectin_legume_LecRK_Arcelin_ConA"/>
    <property type="match status" value="1"/>
</dbReference>
<keyword evidence="11 15" id="KW-1133">Transmembrane helix</keyword>
<dbReference type="InterPro" id="IPR011009">
    <property type="entry name" value="Kinase-like_dom_sf"/>
</dbReference>
<comment type="similarity">
    <text evidence="2">Belongs to the leguminous lectin family.</text>
</comment>
<dbReference type="GO" id="GO:0002229">
    <property type="term" value="P:defense response to oomycetes"/>
    <property type="evidence" value="ECO:0007669"/>
    <property type="project" value="UniProtKB-ARBA"/>
</dbReference>
<dbReference type="InterPro" id="IPR050528">
    <property type="entry name" value="L-type_Lectin-RKs"/>
</dbReference>
<dbReference type="EMBL" id="OIVN01003190">
    <property type="protein sequence ID" value="SPD09388.1"/>
    <property type="molecule type" value="Genomic_DNA"/>
</dbReference>
<dbReference type="GO" id="GO:0004672">
    <property type="term" value="F:protein kinase activity"/>
    <property type="evidence" value="ECO:0007669"/>
    <property type="project" value="InterPro"/>
</dbReference>
<dbReference type="SUPFAM" id="SSF56112">
    <property type="entry name" value="Protein kinase-like (PK-like)"/>
    <property type="match status" value="2"/>
</dbReference>
<evidence type="ECO:0000256" key="15">
    <source>
        <dbReference type="SAM" id="Phobius"/>
    </source>
</evidence>
<evidence type="ECO:0000256" key="14">
    <source>
        <dbReference type="ARBA" id="ARBA00023180"/>
    </source>
</evidence>
<dbReference type="PANTHER" id="PTHR27007">
    <property type="match status" value="1"/>
</dbReference>
<dbReference type="InterPro" id="IPR000719">
    <property type="entry name" value="Prot_kinase_dom"/>
</dbReference>